<gene>
    <name evidence="4" type="ordered locus">Pro_0065</name>
</gene>
<dbReference type="EMBL" id="AE017126">
    <property type="protein sequence ID" value="AAP99111.1"/>
    <property type="molecule type" value="Genomic_DNA"/>
</dbReference>
<dbReference type="InterPro" id="IPR029063">
    <property type="entry name" value="SAM-dependent_MTases_sf"/>
</dbReference>
<evidence type="ECO:0000256" key="1">
    <source>
        <dbReference type="ARBA" id="ARBA00022603"/>
    </source>
</evidence>
<organism evidence="4 5">
    <name type="scientific">Prochlorococcus marinus (strain SARG / CCMP1375 / SS120)</name>
    <dbReference type="NCBI Taxonomy" id="167539"/>
    <lineage>
        <taxon>Bacteria</taxon>
        <taxon>Bacillati</taxon>
        <taxon>Cyanobacteriota</taxon>
        <taxon>Cyanophyceae</taxon>
        <taxon>Synechococcales</taxon>
        <taxon>Prochlorococcaceae</taxon>
        <taxon>Prochlorococcus</taxon>
    </lineage>
</organism>
<dbReference type="Pfam" id="PF01170">
    <property type="entry name" value="UPF0020"/>
    <property type="match status" value="1"/>
</dbReference>
<dbReference type="SUPFAM" id="SSF53335">
    <property type="entry name" value="S-adenosyl-L-methionine-dependent methyltransferases"/>
    <property type="match status" value="1"/>
</dbReference>
<dbReference type="Gene3D" id="3.30.2130.30">
    <property type="match status" value="1"/>
</dbReference>
<keyword evidence="1 4" id="KW-0489">Methyltransferase</keyword>
<dbReference type="HOGENOM" id="CLU_032119_3_0_3"/>
<dbReference type="PATRIC" id="fig|167539.5.peg.69"/>
<dbReference type="InterPro" id="IPR000241">
    <property type="entry name" value="RlmKL-like_Mtase"/>
</dbReference>
<feature type="domain" description="THUMP" evidence="3">
    <location>
        <begin position="50"/>
        <end position="162"/>
    </location>
</feature>
<dbReference type="GO" id="GO:0070043">
    <property type="term" value="F:rRNA (guanine-N7-)-methyltransferase activity"/>
    <property type="evidence" value="ECO:0007669"/>
    <property type="project" value="TreeGrafter"/>
</dbReference>
<proteinExistence type="predicted"/>
<evidence type="ECO:0000313" key="4">
    <source>
        <dbReference type="EMBL" id="AAP99111.1"/>
    </source>
</evidence>
<dbReference type="EnsemblBacteria" id="AAP99111">
    <property type="protein sequence ID" value="AAP99111"/>
    <property type="gene ID" value="Pro_0065"/>
</dbReference>
<dbReference type="GO" id="GO:0003723">
    <property type="term" value="F:RNA binding"/>
    <property type="evidence" value="ECO:0007669"/>
    <property type="project" value="UniProtKB-UniRule"/>
</dbReference>
<evidence type="ECO:0000259" key="3">
    <source>
        <dbReference type="PROSITE" id="PS51165"/>
    </source>
</evidence>
<keyword evidence="5" id="KW-1185">Reference proteome</keyword>
<evidence type="ECO:0000313" key="5">
    <source>
        <dbReference type="Proteomes" id="UP000001420"/>
    </source>
</evidence>
<dbReference type="PROSITE" id="PS00092">
    <property type="entry name" value="N6_MTASE"/>
    <property type="match status" value="1"/>
</dbReference>
<dbReference type="SMART" id="SM00981">
    <property type="entry name" value="THUMP"/>
    <property type="match status" value="1"/>
</dbReference>
<dbReference type="KEGG" id="pma:Pro_0065"/>
<accession>Q7VEE8</accession>
<dbReference type="RefSeq" id="WP_011124220.1">
    <property type="nucleotide sequence ID" value="NC_005042.1"/>
</dbReference>
<name>Q7VEE8_PROMA</name>
<dbReference type="CDD" id="cd11715">
    <property type="entry name" value="THUMP_AdoMetMT"/>
    <property type="match status" value="1"/>
</dbReference>
<dbReference type="PANTHER" id="PTHR47313:SF1">
    <property type="entry name" value="RIBOSOMAL RNA LARGE SUBUNIT METHYLTRANSFERASE K_L"/>
    <property type="match status" value="1"/>
</dbReference>
<dbReference type="Proteomes" id="UP000001420">
    <property type="component" value="Chromosome"/>
</dbReference>
<dbReference type="PANTHER" id="PTHR47313">
    <property type="entry name" value="RIBOSOMAL RNA LARGE SUBUNIT METHYLTRANSFERASE K/L"/>
    <property type="match status" value="1"/>
</dbReference>
<evidence type="ECO:0000256" key="2">
    <source>
        <dbReference type="PROSITE-ProRule" id="PRU00529"/>
    </source>
</evidence>
<protein>
    <submittedName>
        <fullName evidence="4">Predicted N6-adenine-specific DNA methylase</fullName>
    </submittedName>
</protein>
<dbReference type="InterPro" id="IPR004114">
    <property type="entry name" value="THUMP_dom"/>
</dbReference>
<dbReference type="InterPro" id="IPR002052">
    <property type="entry name" value="DNA_methylase_N6_adenine_CS"/>
</dbReference>
<reference evidence="4 5" key="1">
    <citation type="journal article" date="2003" name="Proc. Natl. Acad. Sci. U.S.A.">
        <title>Genome sequence of the cyanobacterium Prochlorococcus marinus SS120, a nearly minimal oxyphototrophic genome.</title>
        <authorList>
            <person name="Dufresne A."/>
            <person name="Salanoubat M."/>
            <person name="Partensky F."/>
            <person name="Artiguenave F."/>
            <person name="Axmann I.M."/>
            <person name="Barbe V."/>
            <person name="Duprat S."/>
            <person name="Galperin M.Y."/>
            <person name="Koonin E.V."/>
            <person name="Le Gall F."/>
            <person name="Makarova K.S."/>
            <person name="Ostrowski M."/>
            <person name="Oztas S."/>
            <person name="Robert C."/>
            <person name="Rogozin I.B."/>
            <person name="Scanlan D.J."/>
            <person name="Tandeau de Marsac N."/>
            <person name="Weissenbach J."/>
            <person name="Wincker P."/>
            <person name="Wolf Y.I."/>
            <person name="Hess W.R."/>
        </authorList>
    </citation>
    <scope>NUCLEOTIDE SEQUENCE [LARGE SCALE GENOMIC DNA]</scope>
    <source>
        <strain evidence="5">SARG / CCMP1375 / SS120</strain>
    </source>
</reference>
<dbReference type="OrthoDB" id="9809404at2"/>
<dbReference type="eggNOG" id="COG0116">
    <property type="taxonomic scope" value="Bacteria"/>
</dbReference>
<dbReference type="PROSITE" id="PS51165">
    <property type="entry name" value="THUMP"/>
    <property type="match status" value="1"/>
</dbReference>
<dbReference type="Pfam" id="PF02926">
    <property type="entry name" value="THUMP"/>
    <property type="match status" value="1"/>
</dbReference>
<dbReference type="STRING" id="167539.Pro_0065"/>
<keyword evidence="2" id="KW-0694">RNA-binding</keyword>
<sequence length="382" mass="43145">MFNNLNQEINLVAFLPEGLEEAGAIELKSLGAYSLKSFKCTLTCKADLACFYRLNLQARLPFRFLREISQFLCKGKESLYCEIQNACAWHEWLDPSKSFRVNVSGVNNQLRHSHFTALQVKNAIVDLQREIWGKRSSISIDSPDVCIHLHLHGPHATLSLDSSATSLHKRGYRSAMGLAPLKENIAAGLLKLSKWNDSINLVDPLCGSATFLLEAANIARGIAPGLNKRFLFKSWPDFDIEIWKSEKSSANSLFSPNKKLPKLIGCEEDNHIANDAISNITNAGFLKEIDIRKGHFRDFEFPKSPGLIVCNPPYGKRIGNEKQLESLYIELGHFFKKKASGWDLWLLSGNPRLTNFLGMKCTRRFPISNGGIDCRWLHYEIY</sequence>
<dbReference type="Gene3D" id="3.40.50.150">
    <property type="entry name" value="Vaccinia Virus protein VP39"/>
    <property type="match status" value="1"/>
</dbReference>
<dbReference type="GO" id="GO:0008990">
    <property type="term" value="F:rRNA (guanine-N2-)-methyltransferase activity"/>
    <property type="evidence" value="ECO:0007669"/>
    <property type="project" value="TreeGrafter"/>
</dbReference>
<keyword evidence="1 4" id="KW-0808">Transferase</keyword>
<dbReference type="AlphaFoldDB" id="Q7VEE8"/>